<evidence type="ECO:0000256" key="4">
    <source>
        <dbReference type="ARBA" id="ARBA00011881"/>
    </source>
</evidence>
<dbReference type="GO" id="GO:0006144">
    <property type="term" value="P:purine nucleobase metabolic process"/>
    <property type="evidence" value="ECO:0007669"/>
    <property type="project" value="UniProtKB-KW"/>
</dbReference>
<dbReference type="RefSeq" id="WP_373292455.1">
    <property type="nucleotide sequence ID" value="NZ_BMRB01000005.1"/>
</dbReference>
<name>A0A918GN69_9PSEU</name>
<organism evidence="10 11">
    <name type="scientific">Actinokineospora fastidiosa</name>
    <dbReference type="NCBI Taxonomy" id="1816"/>
    <lineage>
        <taxon>Bacteria</taxon>
        <taxon>Bacillati</taxon>
        <taxon>Actinomycetota</taxon>
        <taxon>Actinomycetes</taxon>
        <taxon>Pseudonocardiales</taxon>
        <taxon>Pseudonocardiaceae</taxon>
        <taxon>Actinokineospora</taxon>
    </lineage>
</organism>
<accession>A0A918GN69</accession>
<reference evidence="10" key="2">
    <citation type="submission" date="2020-09" db="EMBL/GenBank/DDBJ databases">
        <authorList>
            <person name="Sun Q."/>
            <person name="Ohkuma M."/>
        </authorList>
    </citation>
    <scope>NUCLEOTIDE SEQUENCE</scope>
    <source>
        <strain evidence="10">JCM 3276</strain>
    </source>
</reference>
<dbReference type="InterPro" id="IPR014306">
    <property type="entry name" value="Hydroxyisourate_hydrolase"/>
</dbReference>
<dbReference type="InterPro" id="IPR036817">
    <property type="entry name" value="Transthyretin/HIU_hydrolase_sf"/>
</dbReference>
<evidence type="ECO:0000313" key="11">
    <source>
        <dbReference type="Proteomes" id="UP000660680"/>
    </source>
</evidence>
<comment type="caution">
    <text evidence="10">The sequence shown here is derived from an EMBL/GenBank/DDBJ whole genome shotgun (WGS) entry which is preliminary data.</text>
</comment>
<dbReference type="InterPro" id="IPR023418">
    <property type="entry name" value="Thyroxine_BS"/>
</dbReference>
<comment type="function">
    <text evidence="2">Catalyzes the hydrolysis of 5-hydroxyisourate (HIU) to 2-oxo-4-hydroxy-4-carboxy-5-ureidoimidazoline (OHCU).</text>
</comment>
<dbReference type="Pfam" id="PF00576">
    <property type="entry name" value="Transthyretin"/>
    <property type="match status" value="1"/>
</dbReference>
<gene>
    <name evidence="10" type="ORF">GCM10010171_51110</name>
</gene>
<proteinExistence type="inferred from homology"/>
<evidence type="ECO:0000256" key="8">
    <source>
        <dbReference type="RuleBase" id="RU361270"/>
    </source>
</evidence>
<dbReference type="SUPFAM" id="SSF49472">
    <property type="entry name" value="Transthyretin (synonym: prealbumin)"/>
    <property type="match status" value="1"/>
</dbReference>
<evidence type="ECO:0000256" key="5">
    <source>
        <dbReference type="ARBA" id="ARBA00022631"/>
    </source>
</evidence>
<dbReference type="InterPro" id="IPR023416">
    <property type="entry name" value="Transthyretin/HIU_hydrolase_d"/>
</dbReference>
<evidence type="ECO:0000256" key="1">
    <source>
        <dbReference type="ARBA" id="ARBA00001043"/>
    </source>
</evidence>
<dbReference type="PROSITE" id="PS00768">
    <property type="entry name" value="TRANSTHYRETIN_1"/>
    <property type="match status" value="1"/>
</dbReference>
<dbReference type="InterPro" id="IPR000895">
    <property type="entry name" value="Transthyretin/HIU_hydrolase"/>
</dbReference>
<reference evidence="10" key="1">
    <citation type="journal article" date="2014" name="Int. J. Syst. Evol. Microbiol.">
        <title>Complete genome sequence of Corynebacterium casei LMG S-19264T (=DSM 44701T), isolated from a smear-ripened cheese.</title>
        <authorList>
            <consortium name="US DOE Joint Genome Institute (JGI-PGF)"/>
            <person name="Walter F."/>
            <person name="Albersmeier A."/>
            <person name="Kalinowski J."/>
            <person name="Ruckert C."/>
        </authorList>
    </citation>
    <scope>NUCLEOTIDE SEQUENCE</scope>
    <source>
        <strain evidence="10">JCM 3276</strain>
    </source>
</reference>
<keyword evidence="5 8" id="KW-0659">Purine metabolism</keyword>
<evidence type="ECO:0000313" key="10">
    <source>
        <dbReference type="EMBL" id="GGS49759.1"/>
    </source>
</evidence>
<dbReference type="SMART" id="SM00095">
    <property type="entry name" value="TR_THY"/>
    <property type="match status" value="1"/>
</dbReference>
<evidence type="ECO:0000256" key="6">
    <source>
        <dbReference type="ARBA" id="ARBA00022801"/>
    </source>
</evidence>
<evidence type="ECO:0000256" key="3">
    <source>
        <dbReference type="ARBA" id="ARBA00009850"/>
    </source>
</evidence>
<comment type="similarity">
    <text evidence="3 8">Belongs to the transthyretin family. 5-hydroxyisourate hydrolase subfamily.</text>
</comment>
<dbReference type="EC" id="3.5.2.17" evidence="8"/>
<feature type="binding site" evidence="7">
    <location>
        <position position="101"/>
    </location>
    <ligand>
        <name>substrate</name>
    </ligand>
</feature>
<keyword evidence="11" id="KW-1185">Reference proteome</keyword>
<evidence type="ECO:0000259" key="9">
    <source>
        <dbReference type="SMART" id="SM00095"/>
    </source>
</evidence>
<feature type="binding site" evidence="7">
    <location>
        <position position="6"/>
    </location>
    <ligand>
        <name>substrate</name>
    </ligand>
</feature>
<dbReference type="AlphaFoldDB" id="A0A918GN69"/>
<dbReference type="NCBIfam" id="TIGR02962">
    <property type="entry name" value="hdxy_isourate"/>
    <property type="match status" value="1"/>
</dbReference>
<feature type="binding site" evidence="7">
    <location>
        <position position="45"/>
    </location>
    <ligand>
        <name>substrate</name>
    </ligand>
</feature>
<comment type="catalytic activity">
    <reaction evidence="1 8">
        <text>5-hydroxyisourate + H2O = 5-hydroxy-2-oxo-4-ureido-2,5-dihydro-1H-imidazole-5-carboxylate + H(+)</text>
        <dbReference type="Rhea" id="RHEA:23736"/>
        <dbReference type="ChEBI" id="CHEBI:15377"/>
        <dbReference type="ChEBI" id="CHEBI:15378"/>
        <dbReference type="ChEBI" id="CHEBI:18072"/>
        <dbReference type="ChEBI" id="CHEBI:58639"/>
        <dbReference type="EC" id="3.5.2.17"/>
    </reaction>
</comment>
<dbReference type="PANTHER" id="PTHR10395">
    <property type="entry name" value="URICASE AND TRANSTHYRETIN-RELATED"/>
    <property type="match status" value="1"/>
</dbReference>
<dbReference type="PRINTS" id="PR00189">
    <property type="entry name" value="TRNSTHYRETIN"/>
</dbReference>
<dbReference type="Gene3D" id="2.60.40.180">
    <property type="entry name" value="Transthyretin/hydroxyisourate hydrolase domain"/>
    <property type="match status" value="1"/>
</dbReference>
<dbReference type="CDD" id="cd05822">
    <property type="entry name" value="TLP_HIUase"/>
    <property type="match status" value="1"/>
</dbReference>
<protein>
    <recommendedName>
        <fullName evidence="8">5-hydroxyisourate hydrolase</fullName>
        <shortName evidence="8">HIU hydrolase</shortName>
        <shortName evidence="8">HIUHase</shortName>
        <ecNumber evidence="8">3.5.2.17</ecNumber>
    </recommendedName>
</protein>
<keyword evidence="6 8" id="KW-0378">Hydrolase</keyword>
<feature type="domain" description="Transthyretin/hydroxyisourate hydrolase" evidence="9">
    <location>
        <begin position="1"/>
        <end position="103"/>
    </location>
</feature>
<dbReference type="PANTHER" id="PTHR10395:SF7">
    <property type="entry name" value="5-HYDROXYISOURATE HYDROLASE"/>
    <property type="match status" value="1"/>
</dbReference>
<dbReference type="Proteomes" id="UP000660680">
    <property type="component" value="Unassembled WGS sequence"/>
</dbReference>
<evidence type="ECO:0000256" key="7">
    <source>
        <dbReference type="PIRSR" id="PIRSR600895-51"/>
    </source>
</evidence>
<comment type="subunit">
    <text evidence="4 8">Homotetramer.</text>
</comment>
<dbReference type="EMBL" id="BMRB01000005">
    <property type="protein sequence ID" value="GGS49759.1"/>
    <property type="molecule type" value="Genomic_DNA"/>
</dbReference>
<dbReference type="GO" id="GO:0033971">
    <property type="term" value="F:hydroxyisourate hydrolase activity"/>
    <property type="evidence" value="ECO:0007669"/>
    <property type="project" value="UniProtKB-EC"/>
</dbReference>
<evidence type="ECO:0000256" key="2">
    <source>
        <dbReference type="ARBA" id="ARBA00002704"/>
    </source>
</evidence>
<sequence>MSLSTHVLDTARGAPAAGVPVRHEYRDDDGAWVLAEVGATDADGRITGWSAAPGVHRLTFDTAAYLGADAFYPSAAVEFRVADDRHHHVPLLLSPFGYTTYRGS</sequence>